<dbReference type="OrthoDB" id="3801364at2759"/>
<name>A0A8H7J5P2_9PLEO</name>
<comment type="caution">
    <text evidence="3">The sequence shown here is derived from an EMBL/GenBank/DDBJ whole genome shotgun (WGS) entry which is preliminary data.</text>
</comment>
<feature type="compositionally biased region" description="Polar residues" evidence="2">
    <location>
        <begin position="349"/>
        <end position="365"/>
    </location>
</feature>
<evidence type="ECO:0000313" key="4">
    <source>
        <dbReference type="Proteomes" id="UP000651452"/>
    </source>
</evidence>
<organism evidence="3 4">
    <name type="scientific">Ascochyta lentis</name>
    <dbReference type="NCBI Taxonomy" id="205686"/>
    <lineage>
        <taxon>Eukaryota</taxon>
        <taxon>Fungi</taxon>
        <taxon>Dikarya</taxon>
        <taxon>Ascomycota</taxon>
        <taxon>Pezizomycotina</taxon>
        <taxon>Dothideomycetes</taxon>
        <taxon>Pleosporomycetidae</taxon>
        <taxon>Pleosporales</taxon>
        <taxon>Pleosporineae</taxon>
        <taxon>Didymellaceae</taxon>
        <taxon>Ascochyta</taxon>
    </lineage>
</organism>
<feature type="coiled-coil region" evidence="1">
    <location>
        <begin position="400"/>
        <end position="483"/>
    </location>
</feature>
<dbReference type="EMBL" id="RZGK01000009">
    <property type="protein sequence ID" value="KAF9696717.1"/>
    <property type="molecule type" value="Genomic_DNA"/>
</dbReference>
<evidence type="ECO:0000313" key="3">
    <source>
        <dbReference type="EMBL" id="KAF9696717.1"/>
    </source>
</evidence>
<evidence type="ECO:0000256" key="2">
    <source>
        <dbReference type="SAM" id="MobiDB-lite"/>
    </source>
</evidence>
<reference evidence="3" key="2">
    <citation type="submission" date="2020-09" db="EMBL/GenBank/DDBJ databases">
        <title>Reference genome assembly for Australian Ascochyta lentis isolate Al4.</title>
        <authorList>
            <person name="Lee R.C."/>
            <person name="Farfan-Caceres L.M."/>
            <person name="Debler J.W."/>
            <person name="Williams A.H."/>
            <person name="Henares B.M."/>
        </authorList>
    </citation>
    <scope>NUCLEOTIDE SEQUENCE</scope>
    <source>
        <strain evidence="3">Al4</strain>
    </source>
</reference>
<dbReference type="AlphaFoldDB" id="A0A8H7J5P2"/>
<keyword evidence="1" id="KW-0175">Coiled coil</keyword>
<sequence length="496" mass="56418">MAPLTPKRGSDKTAGALSPAPKFVIQGKTYSPEKLSLRNTPFEKLKTKLGEDAHLLDYIPLSEVEMTMSDEFPPLSPYRIRVGSGKVKGCTEDCRIWAFIMEKARTDGSVEIRLYGEDKYGKMHQHSREEMDRSKQWLELYDIGPKDRSAVLIKCCFIMNNVPLPRNLDFSETFLTTVKRICRVYMDRSKSIRGSGEDTTGKAIVPSQPAYRSAMIARKSEPHGPPAQAFSLRSTTVSRILNEQNDQETTQIQKDPSITSAEAPVVDRGLSWEKNTRISEISTSTSAAMYKDKDLAGSHNVTFDAPSKAMQTLPQSVSPAFKANFTDKDTNSAVHHPQFHSESLDRSKQAPSSPTTRETTVSYNQPVVIGTSPSVVRKRTNDASTGTAGYQVMRNRMEEIDDMIERLDIAARENKKTEIKSTLEQLKQKHKAERYEKKTEYDLLVEEYRSHKEAIERQYVEKLQQKRETQEELDRRRKSLSRADLLDYLDERCEKE</sequence>
<evidence type="ECO:0000256" key="1">
    <source>
        <dbReference type="SAM" id="Coils"/>
    </source>
</evidence>
<reference evidence="3" key="1">
    <citation type="submission" date="2018-12" db="EMBL/GenBank/DDBJ databases">
        <authorList>
            <person name="Syme R.A."/>
            <person name="Farfan-Caceres L."/>
            <person name="Lichtenzveig J."/>
        </authorList>
    </citation>
    <scope>NUCLEOTIDE SEQUENCE</scope>
    <source>
        <strain evidence="3">Al4</strain>
    </source>
</reference>
<accession>A0A8H7J5P2</accession>
<dbReference type="Proteomes" id="UP000651452">
    <property type="component" value="Unassembled WGS sequence"/>
</dbReference>
<keyword evidence="4" id="KW-1185">Reference proteome</keyword>
<feature type="region of interest" description="Disordered" evidence="2">
    <location>
        <begin position="327"/>
        <end position="367"/>
    </location>
</feature>
<protein>
    <submittedName>
        <fullName evidence="3">Uncharacterized protein</fullName>
    </submittedName>
</protein>
<gene>
    <name evidence="3" type="ORF">EKO04_005198</name>
</gene>
<proteinExistence type="predicted"/>